<dbReference type="InterPro" id="IPR034746">
    <property type="entry name" value="POTRA"/>
</dbReference>
<evidence type="ECO:0000256" key="9">
    <source>
        <dbReference type="SAM" id="Phobius"/>
    </source>
</evidence>
<accession>K0Z8D0</accession>
<evidence type="ECO:0000313" key="11">
    <source>
        <dbReference type="EMBL" id="EJZ83585.1"/>
    </source>
</evidence>
<evidence type="ECO:0000256" key="6">
    <source>
        <dbReference type="ARBA" id="ARBA00023136"/>
    </source>
</evidence>
<dbReference type="InParanoid" id="K0Z8D0"/>
<dbReference type="InterPro" id="IPR005548">
    <property type="entry name" value="Cell_div_FtsQ/DivIB_C"/>
</dbReference>
<feature type="compositionally biased region" description="Low complexity" evidence="8">
    <location>
        <begin position="25"/>
        <end position="36"/>
    </location>
</feature>
<name>K0Z8D0_9ACTN</name>
<evidence type="ECO:0000256" key="7">
    <source>
        <dbReference type="ARBA" id="ARBA00023306"/>
    </source>
</evidence>
<keyword evidence="7" id="KW-0131">Cell cycle</keyword>
<evidence type="ECO:0000259" key="10">
    <source>
        <dbReference type="PROSITE" id="PS51779"/>
    </source>
</evidence>
<dbReference type="Pfam" id="PF03799">
    <property type="entry name" value="FtsQ_DivIB_C"/>
    <property type="match status" value="1"/>
</dbReference>
<dbReference type="PATRIC" id="fig|742818.3.peg.1161"/>
<dbReference type="InterPro" id="IPR050487">
    <property type="entry name" value="FtsQ_DivIB"/>
</dbReference>
<evidence type="ECO:0000256" key="4">
    <source>
        <dbReference type="ARBA" id="ARBA00022692"/>
    </source>
</evidence>
<evidence type="ECO:0000256" key="1">
    <source>
        <dbReference type="ARBA" id="ARBA00004370"/>
    </source>
</evidence>
<feature type="compositionally biased region" description="Polar residues" evidence="8">
    <location>
        <begin position="1"/>
        <end position="17"/>
    </location>
</feature>
<dbReference type="Proteomes" id="UP000006069">
    <property type="component" value="Unassembled WGS sequence"/>
</dbReference>
<organism evidence="11 12">
    <name type="scientific">Slackia piriformis YIT 12062</name>
    <dbReference type="NCBI Taxonomy" id="742818"/>
    <lineage>
        <taxon>Bacteria</taxon>
        <taxon>Bacillati</taxon>
        <taxon>Actinomycetota</taxon>
        <taxon>Coriobacteriia</taxon>
        <taxon>Eggerthellales</taxon>
        <taxon>Eggerthellaceae</taxon>
        <taxon>Slackia</taxon>
    </lineage>
</organism>
<keyword evidence="6 9" id="KW-0472">Membrane</keyword>
<evidence type="ECO:0000256" key="2">
    <source>
        <dbReference type="ARBA" id="ARBA00022475"/>
    </source>
</evidence>
<protein>
    <recommendedName>
        <fullName evidence="10">POTRA domain-containing protein</fullName>
    </recommendedName>
</protein>
<dbReference type="GO" id="GO:0051301">
    <property type="term" value="P:cell division"/>
    <property type="evidence" value="ECO:0007669"/>
    <property type="project" value="UniProtKB-KW"/>
</dbReference>
<dbReference type="AlphaFoldDB" id="K0Z8D0"/>
<sequence length="330" mass="35880">MVSRNNRPTPRVSSRQRGPQVDIPRGSARSSRSYGRPTQRFGAQGGYGSAQPRVSTVKVGSLAQGMRDERVHRTYRAHMTKAIVLLCLVAVLAATCFGVYWSSLFSIKQLTVSGVEHLTSEEMTQLANVPSDTTLLRVDTGAVKSGVMRDAWVADVDVQRVFPDTLNLNVTERKIGATVEVSVDEGQSLQTWAISEDGIWLCMIPEEGTEAASKISPKIYEDKANVLSIKDVAYGVKPEVGLQCSDESIINALEIVTGLTTELKDQVKTVSATSAENTTITLDSNVQIAFGSADDIRDKERVCLQIMADNPGTVSYINVRVVASPTWRTA</sequence>
<dbReference type="EMBL" id="ADMD01000007">
    <property type="protein sequence ID" value="EJZ83585.1"/>
    <property type="molecule type" value="Genomic_DNA"/>
</dbReference>
<gene>
    <name evidence="11" type="ORF">HMPREF9451_01101</name>
</gene>
<comment type="subcellular location">
    <subcellularLocation>
        <location evidence="1">Membrane</location>
    </subcellularLocation>
</comment>
<dbReference type="GO" id="GO:0005886">
    <property type="term" value="C:plasma membrane"/>
    <property type="evidence" value="ECO:0007669"/>
    <property type="project" value="TreeGrafter"/>
</dbReference>
<dbReference type="Pfam" id="PF08478">
    <property type="entry name" value="POTRA_1"/>
    <property type="match status" value="1"/>
</dbReference>
<dbReference type="InterPro" id="IPR013685">
    <property type="entry name" value="POTRA_FtsQ_type"/>
</dbReference>
<dbReference type="PANTHER" id="PTHR37820:SF1">
    <property type="entry name" value="CELL DIVISION PROTEIN FTSQ"/>
    <property type="match status" value="1"/>
</dbReference>
<evidence type="ECO:0000256" key="3">
    <source>
        <dbReference type="ARBA" id="ARBA00022618"/>
    </source>
</evidence>
<proteinExistence type="predicted"/>
<dbReference type="PROSITE" id="PS51779">
    <property type="entry name" value="POTRA"/>
    <property type="match status" value="1"/>
</dbReference>
<dbReference type="RefSeq" id="WP_009139304.1">
    <property type="nucleotide sequence ID" value="NZ_JH815198.1"/>
</dbReference>
<keyword evidence="12" id="KW-1185">Reference proteome</keyword>
<feature type="region of interest" description="Disordered" evidence="8">
    <location>
        <begin position="1"/>
        <end position="51"/>
    </location>
</feature>
<keyword evidence="2" id="KW-1003">Cell membrane</keyword>
<reference evidence="11 12" key="1">
    <citation type="submission" date="2012-08" db="EMBL/GenBank/DDBJ databases">
        <title>The Genome Sequence of Slackia piriformis YIT 12062.</title>
        <authorList>
            <consortium name="The Broad Institute Genome Sequencing Platform"/>
            <person name="Earl A."/>
            <person name="Ward D."/>
            <person name="Feldgarden M."/>
            <person name="Gevers D."/>
            <person name="Morotomi M."/>
            <person name="Walker B."/>
            <person name="Young S.K."/>
            <person name="Zeng Q."/>
            <person name="Gargeya S."/>
            <person name="Fitzgerald M."/>
            <person name="Haas B."/>
            <person name="Abouelleil A."/>
            <person name="Alvarado L."/>
            <person name="Arachchi H.M."/>
            <person name="Berlin A.M."/>
            <person name="Chapman S.B."/>
            <person name="Goldberg J."/>
            <person name="Griggs A."/>
            <person name="Gujja S."/>
            <person name="Hansen M."/>
            <person name="Howarth C."/>
            <person name="Imamovic A."/>
            <person name="Larimer J."/>
            <person name="McCowen C."/>
            <person name="Montmayeur A."/>
            <person name="Murphy C."/>
            <person name="Neiman D."/>
            <person name="Pearson M."/>
            <person name="Priest M."/>
            <person name="Roberts A."/>
            <person name="Saif S."/>
            <person name="Shea T."/>
            <person name="Sisk P."/>
            <person name="Sykes S."/>
            <person name="Wortman J."/>
            <person name="Nusbaum C."/>
            <person name="Birren B."/>
        </authorList>
    </citation>
    <scope>NUCLEOTIDE SEQUENCE [LARGE SCALE GENOMIC DNA]</scope>
    <source>
        <strain evidence="11 12">YIT 12062</strain>
    </source>
</reference>
<keyword evidence="5 9" id="KW-1133">Transmembrane helix</keyword>
<dbReference type="HOGENOM" id="CLU_052466_0_0_11"/>
<keyword evidence="4 9" id="KW-0812">Transmembrane</keyword>
<comment type="caution">
    <text evidence="11">The sequence shown here is derived from an EMBL/GenBank/DDBJ whole genome shotgun (WGS) entry which is preliminary data.</text>
</comment>
<evidence type="ECO:0000256" key="8">
    <source>
        <dbReference type="SAM" id="MobiDB-lite"/>
    </source>
</evidence>
<evidence type="ECO:0000313" key="12">
    <source>
        <dbReference type="Proteomes" id="UP000006069"/>
    </source>
</evidence>
<keyword evidence="3" id="KW-0132">Cell division</keyword>
<dbReference type="eggNOG" id="COG1589">
    <property type="taxonomic scope" value="Bacteria"/>
</dbReference>
<dbReference type="Gene3D" id="3.10.20.310">
    <property type="entry name" value="membrane protein fhac"/>
    <property type="match status" value="1"/>
</dbReference>
<evidence type="ECO:0000256" key="5">
    <source>
        <dbReference type="ARBA" id="ARBA00022989"/>
    </source>
</evidence>
<feature type="transmembrane region" description="Helical" evidence="9">
    <location>
        <begin position="82"/>
        <end position="101"/>
    </location>
</feature>
<dbReference type="PANTHER" id="PTHR37820">
    <property type="entry name" value="CELL DIVISION PROTEIN DIVIB"/>
    <property type="match status" value="1"/>
</dbReference>
<feature type="domain" description="POTRA" evidence="10">
    <location>
        <begin position="105"/>
        <end position="173"/>
    </location>
</feature>